<dbReference type="Proteomes" id="UP000199340">
    <property type="component" value="Unassembled WGS sequence"/>
</dbReference>
<dbReference type="OrthoDB" id="153124at2"/>
<gene>
    <name evidence="7" type="ORF">SAMN05421850_10129</name>
</gene>
<dbReference type="GO" id="GO:0006874">
    <property type="term" value="P:intracellular calcium ion homeostasis"/>
    <property type="evidence" value="ECO:0007669"/>
    <property type="project" value="TreeGrafter"/>
</dbReference>
<dbReference type="InterPro" id="IPR004837">
    <property type="entry name" value="NaCa_Exmemb"/>
</dbReference>
<evidence type="ECO:0000259" key="6">
    <source>
        <dbReference type="Pfam" id="PF01699"/>
    </source>
</evidence>
<dbReference type="InterPro" id="IPR004481">
    <property type="entry name" value="K/Na/Ca-exchanger"/>
</dbReference>
<dbReference type="GO" id="GO:0005886">
    <property type="term" value="C:plasma membrane"/>
    <property type="evidence" value="ECO:0007669"/>
    <property type="project" value="TreeGrafter"/>
</dbReference>
<dbReference type="RefSeq" id="WP_090025210.1">
    <property type="nucleotide sequence ID" value="NZ_FNEB01000001.1"/>
</dbReference>
<reference evidence="7 8" key="1">
    <citation type="submission" date="2016-10" db="EMBL/GenBank/DDBJ databases">
        <authorList>
            <person name="de Groot N.N."/>
        </authorList>
    </citation>
    <scope>NUCLEOTIDE SEQUENCE [LARGE SCALE GENOMIC DNA]</scope>
    <source>
        <strain evidence="7 8">DSM 28010</strain>
    </source>
</reference>
<organism evidence="7 8">
    <name type="scientific">Lutimaribacter saemankumensis</name>
    <dbReference type="NCBI Taxonomy" id="490829"/>
    <lineage>
        <taxon>Bacteria</taxon>
        <taxon>Pseudomonadati</taxon>
        <taxon>Pseudomonadota</taxon>
        <taxon>Alphaproteobacteria</taxon>
        <taxon>Rhodobacterales</taxon>
        <taxon>Roseobacteraceae</taxon>
        <taxon>Lutimaribacter</taxon>
    </lineage>
</organism>
<dbReference type="AlphaFoldDB" id="A0A1G8GD72"/>
<dbReference type="Pfam" id="PF01699">
    <property type="entry name" value="Na_Ca_ex"/>
    <property type="match status" value="2"/>
</dbReference>
<comment type="subcellular location">
    <subcellularLocation>
        <location evidence="1">Membrane</location>
        <topology evidence="1">Multi-pass membrane protein</topology>
    </subcellularLocation>
</comment>
<dbReference type="Gene3D" id="1.20.1420.30">
    <property type="entry name" value="NCX, central ion-binding region"/>
    <property type="match status" value="2"/>
</dbReference>
<feature type="transmembrane region" description="Helical" evidence="5">
    <location>
        <begin position="321"/>
        <end position="342"/>
    </location>
</feature>
<feature type="transmembrane region" description="Helical" evidence="5">
    <location>
        <begin position="134"/>
        <end position="156"/>
    </location>
</feature>
<evidence type="ECO:0000313" key="7">
    <source>
        <dbReference type="EMBL" id="SDH92293.1"/>
    </source>
</evidence>
<protein>
    <submittedName>
        <fullName evidence="7">Cation:H+ antiporter</fullName>
    </submittedName>
</protein>
<keyword evidence="8" id="KW-1185">Reference proteome</keyword>
<evidence type="ECO:0000256" key="3">
    <source>
        <dbReference type="ARBA" id="ARBA00022989"/>
    </source>
</evidence>
<proteinExistence type="predicted"/>
<keyword evidence="3 5" id="KW-1133">Transmembrane helix</keyword>
<accession>A0A1G8GD72</accession>
<evidence type="ECO:0000256" key="2">
    <source>
        <dbReference type="ARBA" id="ARBA00022692"/>
    </source>
</evidence>
<feature type="transmembrane region" description="Helical" evidence="5">
    <location>
        <begin position="256"/>
        <end position="274"/>
    </location>
</feature>
<feature type="transmembrane region" description="Helical" evidence="5">
    <location>
        <begin position="191"/>
        <end position="211"/>
    </location>
</feature>
<feature type="transmembrane region" description="Helical" evidence="5">
    <location>
        <begin position="109"/>
        <end position="128"/>
    </location>
</feature>
<evidence type="ECO:0000256" key="1">
    <source>
        <dbReference type="ARBA" id="ARBA00004141"/>
    </source>
</evidence>
<dbReference type="PANTHER" id="PTHR10846:SF8">
    <property type="entry name" value="INNER MEMBRANE PROTEIN YRBG"/>
    <property type="match status" value="1"/>
</dbReference>
<evidence type="ECO:0000313" key="8">
    <source>
        <dbReference type="Proteomes" id="UP000199340"/>
    </source>
</evidence>
<dbReference type="EMBL" id="FNEB01000001">
    <property type="protein sequence ID" value="SDH92293.1"/>
    <property type="molecule type" value="Genomic_DNA"/>
</dbReference>
<keyword evidence="4 5" id="KW-0472">Membrane</keyword>
<feature type="domain" description="Sodium/calcium exchanger membrane region" evidence="6">
    <location>
        <begin position="17"/>
        <end position="152"/>
    </location>
</feature>
<feature type="transmembrane region" description="Helical" evidence="5">
    <location>
        <begin position="6"/>
        <end position="32"/>
    </location>
</feature>
<dbReference type="PANTHER" id="PTHR10846">
    <property type="entry name" value="SODIUM/POTASSIUM/CALCIUM EXCHANGER"/>
    <property type="match status" value="1"/>
</dbReference>
<keyword evidence="2 5" id="KW-0812">Transmembrane</keyword>
<evidence type="ECO:0000256" key="5">
    <source>
        <dbReference type="SAM" id="Phobius"/>
    </source>
</evidence>
<feature type="domain" description="Sodium/calcium exchanger membrane region" evidence="6">
    <location>
        <begin position="192"/>
        <end position="339"/>
    </location>
</feature>
<name>A0A1G8GD72_9RHOB</name>
<dbReference type="GO" id="GO:0005262">
    <property type="term" value="F:calcium channel activity"/>
    <property type="evidence" value="ECO:0007669"/>
    <property type="project" value="TreeGrafter"/>
</dbReference>
<evidence type="ECO:0000256" key="4">
    <source>
        <dbReference type="ARBA" id="ARBA00023136"/>
    </source>
</evidence>
<dbReference type="GO" id="GO:0008273">
    <property type="term" value="F:calcium, potassium:sodium antiporter activity"/>
    <property type="evidence" value="ECO:0007669"/>
    <property type="project" value="TreeGrafter"/>
</dbReference>
<sequence>MFDELALAILLLLGGGAAMVILVVGLQMTALADRIADRTGLGEAVVGGVLLGAATSFSGTAVSFTAALDGRASLAFSNGIGGIAAQTAFLAIADIVYRRANLEHAAAELANVFQCGVLLVLLAIPIAAVTAPEIAVFGVHPASFLLVVVYAFGVAATARIREKPMWHPVQTDETRADEPEDGDTPDNPARWLILGFLFLMAVLGAAGWVISQVGAQLVDRLEISASLVGALVTAVITSLPELVTTIAAIRRGALQLAIGGIIGGNTFDTLFLTISDIGYRDGSIYHAVGPQDLFWLATGMLMTTILMLGLIFRQKKGPGSIGLESVVLLCIYALAIAVQAVSASS</sequence>
<feature type="transmembrane region" description="Helical" evidence="5">
    <location>
        <begin position="294"/>
        <end position="312"/>
    </location>
</feature>
<feature type="transmembrane region" description="Helical" evidence="5">
    <location>
        <begin position="74"/>
        <end position="97"/>
    </location>
</feature>
<feature type="transmembrane region" description="Helical" evidence="5">
    <location>
        <begin position="44"/>
        <end position="68"/>
    </location>
</feature>
<feature type="transmembrane region" description="Helical" evidence="5">
    <location>
        <begin position="223"/>
        <end position="249"/>
    </location>
</feature>
<dbReference type="InterPro" id="IPR044880">
    <property type="entry name" value="NCX_ion-bd_dom_sf"/>
</dbReference>